<dbReference type="PANTHER" id="PTHR46546:SF4">
    <property type="entry name" value="SHEWANELLA-LIKE PROTEIN PHOSPHATASE 1"/>
    <property type="match status" value="1"/>
</dbReference>
<dbReference type="PANTHER" id="PTHR46546">
    <property type="entry name" value="SHEWANELLA-LIKE PROTEIN PHOSPHATASE 1"/>
    <property type="match status" value="1"/>
</dbReference>
<dbReference type="Pfam" id="PF00149">
    <property type="entry name" value="Metallophos"/>
    <property type="match status" value="1"/>
</dbReference>
<dbReference type="EMBL" id="JAPMLE010000001">
    <property type="protein sequence ID" value="MDR8524658.1"/>
    <property type="molecule type" value="Genomic_DNA"/>
</dbReference>
<dbReference type="EMBL" id="JAPMLD010000001">
    <property type="protein sequence ID" value="MDW4822740.1"/>
    <property type="molecule type" value="Genomic_DNA"/>
</dbReference>
<dbReference type="Proteomes" id="UP001259340">
    <property type="component" value="Unassembled WGS sequence"/>
</dbReference>
<protein>
    <submittedName>
        <fullName evidence="3">Metallophosphoesterase</fullName>
    </submittedName>
</protein>
<dbReference type="InterPro" id="IPR004843">
    <property type="entry name" value="Calcineurin-like_PHP"/>
</dbReference>
<keyword evidence="1" id="KW-0732">Signal</keyword>
<evidence type="ECO:0000313" key="5">
    <source>
        <dbReference type="Proteomes" id="UP001259340"/>
    </source>
</evidence>
<comment type="caution">
    <text evidence="3">The sequence shown here is derived from an EMBL/GenBank/DDBJ whole genome shotgun (WGS) entry which is preliminary data.</text>
</comment>
<organism evidence="3 5">
    <name type="scientific">Shewanella fidelis</name>
    <dbReference type="NCBI Taxonomy" id="173509"/>
    <lineage>
        <taxon>Bacteria</taxon>
        <taxon>Pseudomonadati</taxon>
        <taxon>Pseudomonadota</taxon>
        <taxon>Gammaproteobacteria</taxon>
        <taxon>Alteromonadales</taxon>
        <taxon>Shewanellaceae</taxon>
        <taxon>Shewanella</taxon>
    </lineage>
</organism>
<reference evidence="4 6" key="1">
    <citation type="journal article" date="2022" name="bioRxiv">
        <title>Prophages regulate Shewanella fidelis 3313 motility and biofilm formation: implications for gut colonization dynamics in Ciona robusta.</title>
        <authorList>
            <person name="Natarajan O."/>
            <person name="Gibboney S.L."/>
            <person name="Young M.N."/>
            <person name="Lim S.J."/>
            <person name="Pluta N."/>
            <person name="Atkinson C.G."/>
            <person name="Leigh B.A."/>
            <person name="Liberti A."/>
            <person name="Kees E.D."/>
            <person name="Breitbart M."/>
            <person name="Gralnick J.A."/>
            <person name="Dishaw L.J."/>
        </authorList>
    </citation>
    <scope>NUCLEOTIDE SEQUENCE [LARGE SCALE GENOMIC DNA]</scope>
    <source>
        <strain evidence="4 6">JG4066</strain>
    </source>
</reference>
<evidence type="ECO:0000313" key="3">
    <source>
        <dbReference type="EMBL" id="MDR8524658.1"/>
    </source>
</evidence>
<keyword evidence="6" id="KW-1185">Reference proteome</keyword>
<evidence type="ECO:0000256" key="1">
    <source>
        <dbReference type="SAM" id="SignalP"/>
    </source>
</evidence>
<feature type="domain" description="Calcineurin-like phosphoesterase" evidence="2">
    <location>
        <begin position="96"/>
        <end position="311"/>
    </location>
</feature>
<proteinExistence type="predicted"/>
<reference evidence="3" key="2">
    <citation type="submission" date="2022-11" db="EMBL/GenBank/DDBJ databases">
        <title>Prophages regulate Shewanella fidelis motility and biofilm formation: implications for gut colonization dynamics in Ciona robusta.</title>
        <authorList>
            <person name="Natarajan O."/>
            <person name="Gibboney S.L."/>
            <person name="Young M.N."/>
            <person name="Lim S.J."/>
            <person name="Pluta N."/>
            <person name="Atkinson C.G.F."/>
            <person name="Leigh B.A."/>
            <person name="Liberti A."/>
            <person name="Kees E."/>
            <person name="Breitbart M."/>
            <person name="Gralnick J."/>
            <person name="Dishaw L.J."/>
        </authorList>
    </citation>
    <scope>NUCLEOTIDE SEQUENCE</scope>
    <source>
        <strain evidence="3">3313</strain>
    </source>
</reference>
<sequence length="359" mass="40806">MLKLWLSTLLLCSLCLTVSANNQPAYQFDGPYVFTDPSAQPAKAHSAYWICNAQLKHNYANGQQLTRPTDCGQLPQPLLSDTVKQVMPDSFQGVKNIVALSDVHGQYDVLITLLKNQNIIDDNNNWAFGNGHMVITGDMFDRGDKINEVLWFIYQLDRQAKAAGGMLHLLMGNHEQMVLGGDLRYVHQRYDLASQLLERSNDALYGEDTEIGQWLRSKHTLVKINDVLYMHGGISSEWLDRKLTIKQANKIFRDNIGRPKRELKQDELLNFLFYGNGPTWYRGYFKQGFTESELDRILAYFDVKHITVGHTSQTQVLGLFNNKLIAIDSSIKLGKQGELLLIDNGELIRGLFNGEREPL</sequence>
<accession>A0AAW8NSK9</accession>
<feature type="signal peptide" evidence="1">
    <location>
        <begin position="1"/>
        <end position="20"/>
    </location>
</feature>
<dbReference type="AlphaFoldDB" id="A0AAW8NSK9"/>
<dbReference type="RefSeq" id="WP_310655160.1">
    <property type="nucleotide sequence ID" value="NZ_JAPMLA010000010.1"/>
</dbReference>
<evidence type="ECO:0000313" key="4">
    <source>
        <dbReference type="EMBL" id="MDW4822740.1"/>
    </source>
</evidence>
<feature type="chain" id="PRO_5043801828" evidence="1">
    <location>
        <begin position="21"/>
        <end position="359"/>
    </location>
</feature>
<dbReference type="Gene3D" id="3.60.21.10">
    <property type="match status" value="1"/>
</dbReference>
<evidence type="ECO:0000259" key="2">
    <source>
        <dbReference type="Pfam" id="PF00149"/>
    </source>
</evidence>
<dbReference type="SUPFAM" id="SSF56300">
    <property type="entry name" value="Metallo-dependent phosphatases"/>
    <property type="match status" value="1"/>
</dbReference>
<gene>
    <name evidence="3" type="ORF">OS133_13620</name>
    <name evidence="4" type="ORF">OS134_01480</name>
</gene>
<dbReference type="InterPro" id="IPR029052">
    <property type="entry name" value="Metallo-depent_PP-like"/>
</dbReference>
<name>A0AAW8NSK9_9GAMM</name>
<dbReference type="Proteomes" id="UP001271263">
    <property type="component" value="Unassembled WGS sequence"/>
</dbReference>
<dbReference type="GO" id="GO:0016787">
    <property type="term" value="F:hydrolase activity"/>
    <property type="evidence" value="ECO:0007669"/>
    <property type="project" value="InterPro"/>
</dbReference>
<evidence type="ECO:0000313" key="6">
    <source>
        <dbReference type="Proteomes" id="UP001271263"/>
    </source>
</evidence>